<protein>
    <submittedName>
        <fullName evidence="6">Glycosyltransferase</fullName>
        <ecNumber evidence="6">2.4.-.-</ecNumber>
    </submittedName>
</protein>
<keyword evidence="4" id="KW-0472">Membrane</keyword>
<evidence type="ECO:0000313" key="7">
    <source>
        <dbReference type="Proteomes" id="UP001597510"/>
    </source>
</evidence>
<dbReference type="PANTHER" id="PTHR43630">
    <property type="entry name" value="POLY-BETA-1,6-N-ACETYL-D-GLUCOSAMINE SYNTHASE"/>
    <property type="match status" value="1"/>
</dbReference>
<dbReference type="InterPro" id="IPR001173">
    <property type="entry name" value="Glyco_trans_2-like"/>
</dbReference>
<dbReference type="Pfam" id="PF00535">
    <property type="entry name" value="Glycos_transf_2"/>
    <property type="match status" value="1"/>
</dbReference>
<accession>A0ABW5J3M1</accession>
<dbReference type="RefSeq" id="WP_340236422.1">
    <property type="nucleotide sequence ID" value="NZ_JBBEWC010000006.1"/>
</dbReference>
<keyword evidence="7" id="KW-1185">Reference proteome</keyword>
<dbReference type="Gene3D" id="3.90.550.10">
    <property type="entry name" value="Spore Coat Polysaccharide Biosynthesis Protein SpsA, Chain A"/>
    <property type="match status" value="1"/>
</dbReference>
<feature type="domain" description="Glycosyltransferase 2-like" evidence="5">
    <location>
        <begin position="7"/>
        <end position="183"/>
    </location>
</feature>
<evidence type="ECO:0000256" key="4">
    <source>
        <dbReference type="SAM" id="Phobius"/>
    </source>
</evidence>
<reference evidence="7" key="1">
    <citation type="journal article" date="2019" name="Int. J. Syst. Evol. Microbiol.">
        <title>The Global Catalogue of Microorganisms (GCM) 10K type strain sequencing project: providing services to taxonomists for standard genome sequencing and annotation.</title>
        <authorList>
            <consortium name="The Broad Institute Genomics Platform"/>
            <consortium name="The Broad Institute Genome Sequencing Center for Infectious Disease"/>
            <person name="Wu L."/>
            <person name="Ma J."/>
        </authorList>
    </citation>
    <scope>NUCLEOTIDE SEQUENCE [LARGE SCALE GENOMIC DNA]</scope>
    <source>
        <strain evidence="7">KCTC 52344</strain>
    </source>
</reference>
<dbReference type="EC" id="2.4.-.-" evidence="6"/>
<keyword evidence="3 6" id="KW-0808">Transferase</keyword>
<feature type="transmembrane region" description="Helical" evidence="4">
    <location>
        <begin position="272"/>
        <end position="290"/>
    </location>
</feature>
<dbReference type="SUPFAM" id="SSF53448">
    <property type="entry name" value="Nucleotide-diphospho-sugar transferases"/>
    <property type="match status" value="1"/>
</dbReference>
<gene>
    <name evidence="6" type="ORF">ACFSR2_02435</name>
</gene>
<dbReference type="PANTHER" id="PTHR43630:SF1">
    <property type="entry name" value="POLY-BETA-1,6-N-ACETYL-D-GLUCOSAMINE SYNTHASE"/>
    <property type="match status" value="1"/>
</dbReference>
<dbReference type="Proteomes" id="UP001597510">
    <property type="component" value="Unassembled WGS sequence"/>
</dbReference>
<comment type="similarity">
    <text evidence="1">Belongs to the glycosyltransferase 2 family.</text>
</comment>
<dbReference type="InterPro" id="IPR029044">
    <property type="entry name" value="Nucleotide-diphossugar_trans"/>
</dbReference>
<evidence type="ECO:0000256" key="2">
    <source>
        <dbReference type="ARBA" id="ARBA00022676"/>
    </source>
</evidence>
<feature type="transmembrane region" description="Helical" evidence="4">
    <location>
        <begin position="302"/>
        <end position="322"/>
    </location>
</feature>
<sequence length="333" mass="37792">MNVPIVSILVAARNEENNIPDLLHSLNCLSYPKEKTQILIGNDGSTDKTAELVQGFIGQLSEQQKSMFELVTIEKTIDGLKGKANVLAQLAHHAKGEYFFFTDADVEVPVHWIENMLTLFEPDKKVGVAVGITLVKNRNWFEACQAIEWLFALKIMKTMTDFRQPSTGMGNNMAVSAEAYWNIGGYENIGFSIVEDYALYKAIIDKGYDFKQGFDASLMTVTKPPPNYFEQRKRWVAGGMSTGSVLIYPALLQGFALPILLIVSFFSWQVPLIVIGFSMLLNAVLGYGIFARLGQVRLFKYIPVYTFYMYVFWFLQLMSYFLPTKLVWKGRHY</sequence>
<name>A0ABW5J3M1_9BACT</name>
<evidence type="ECO:0000256" key="3">
    <source>
        <dbReference type="ARBA" id="ARBA00022679"/>
    </source>
</evidence>
<keyword evidence="4" id="KW-0812">Transmembrane</keyword>
<organism evidence="6 7">
    <name type="scientific">Emticicia soli</name>
    <dbReference type="NCBI Taxonomy" id="2027878"/>
    <lineage>
        <taxon>Bacteria</taxon>
        <taxon>Pseudomonadati</taxon>
        <taxon>Bacteroidota</taxon>
        <taxon>Cytophagia</taxon>
        <taxon>Cytophagales</taxon>
        <taxon>Leadbetterellaceae</taxon>
        <taxon>Emticicia</taxon>
    </lineage>
</organism>
<keyword evidence="2 6" id="KW-0328">Glycosyltransferase</keyword>
<comment type="caution">
    <text evidence="6">The sequence shown here is derived from an EMBL/GenBank/DDBJ whole genome shotgun (WGS) entry which is preliminary data.</text>
</comment>
<dbReference type="EMBL" id="JBHULC010000003">
    <property type="protein sequence ID" value="MFD2519723.1"/>
    <property type="molecule type" value="Genomic_DNA"/>
</dbReference>
<proteinExistence type="inferred from homology"/>
<evidence type="ECO:0000313" key="6">
    <source>
        <dbReference type="EMBL" id="MFD2519723.1"/>
    </source>
</evidence>
<evidence type="ECO:0000259" key="5">
    <source>
        <dbReference type="Pfam" id="PF00535"/>
    </source>
</evidence>
<evidence type="ECO:0000256" key="1">
    <source>
        <dbReference type="ARBA" id="ARBA00006739"/>
    </source>
</evidence>
<dbReference type="GO" id="GO:0016757">
    <property type="term" value="F:glycosyltransferase activity"/>
    <property type="evidence" value="ECO:0007669"/>
    <property type="project" value="UniProtKB-KW"/>
</dbReference>
<keyword evidence="4" id="KW-1133">Transmembrane helix</keyword>
<feature type="transmembrane region" description="Helical" evidence="4">
    <location>
        <begin position="245"/>
        <end position="266"/>
    </location>
</feature>